<name>A0ABY8VUM0_9MYCO</name>
<sequence>MAHDEAVRVPPEAMHVVSQALSSAAKDLHARLVELDGQVRDLLAGWHGGSGGAYGQAWDSWHRGAGEVQQGLSMLAKSVGVTGTQFAAQDQASTQAVDGVYRG</sequence>
<dbReference type="Pfam" id="PF06013">
    <property type="entry name" value="WXG100"/>
    <property type="match status" value="1"/>
</dbReference>
<dbReference type="Gene3D" id="1.10.287.1060">
    <property type="entry name" value="ESAT-6-like"/>
    <property type="match status" value="1"/>
</dbReference>
<dbReference type="InterPro" id="IPR036689">
    <property type="entry name" value="ESAT-6-like_sf"/>
</dbReference>
<evidence type="ECO:0000313" key="2">
    <source>
        <dbReference type="EMBL" id="WIM87335.1"/>
    </source>
</evidence>
<protein>
    <recommendedName>
        <fullName evidence="1">ESAT-6-like protein</fullName>
    </recommendedName>
</protein>
<dbReference type="Proteomes" id="UP001236585">
    <property type="component" value="Chromosome"/>
</dbReference>
<proteinExistence type="inferred from homology"/>
<dbReference type="EMBL" id="CP126981">
    <property type="protein sequence ID" value="WIM87335.1"/>
    <property type="molecule type" value="Genomic_DNA"/>
</dbReference>
<dbReference type="SUPFAM" id="SSF140453">
    <property type="entry name" value="EsxAB dimer-like"/>
    <property type="match status" value="1"/>
</dbReference>
<organism evidence="2 3">
    <name type="scientific">Candidatus Mycobacterium wuenschmannii</name>
    <dbReference type="NCBI Taxonomy" id="3027808"/>
    <lineage>
        <taxon>Bacteria</taxon>
        <taxon>Bacillati</taxon>
        <taxon>Actinomycetota</taxon>
        <taxon>Actinomycetes</taxon>
        <taxon>Mycobacteriales</taxon>
        <taxon>Mycobacteriaceae</taxon>
        <taxon>Mycobacterium</taxon>
    </lineage>
</organism>
<dbReference type="RefSeq" id="WP_285187026.1">
    <property type="nucleotide sequence ID" value="NZ_CP126981.1"/>
</dbReference>
<comment type="similarity">
    <text evidence="1">Belongs to the WXG100 family.</text>
</comment>
<accession>A0ABY8VUM0</accession>
<keyword evidence="3" id="KW-1185">Reference proteome</keyword>
<dbReference type="InterPro" id="IPR010310">
    <property type="entry name" value="T7SS_ESAT-6-like"/>
</dbReference>
<gene>
    <name evidence="2" type="ORF">PT015_21205</name>
</gene>
<reference evidence="2 3" key="1">
    <citation type="journal article" date="2023" name="Microbiol. Resour. Announc.">
        <title>Complete Genome Sequence of Mycobacterium wuenschmanii, a novel Nontuberculous Mycobacterium Isolated from a captive population of Amazon Milk Frogs.</title>
        <authorList>
            <person name="Hicks J."/>
            <person name="Zeineldin M."/>
            <person name="Ward H."/>
            <person name="Wuenschmann A."/>
            <person name="Camp P."/>
            <person name="Farrell D."/>
            <person name="Lehman K."/>
            <person name="Thacker T."/>
            <person name="Cuthbert E."/>
        </authorList>
    </citation>
    <scope>NUCLEOTIDE SEQUENCE [LARGE SCALE GENOMIC DNA]</scope>
    <source>
        <strain evidence="2 3">Wuenschmanii</strain>
    </source>
</reference>
<evidence type="ECO:0000256" key="1">
    <source>
        <dbReference type="RuleBase" id="RU362001"/>
    </source>
</evidence>
<dbReference type="NCBIfam" id="TIGR03930">
    <property type="entry name" value="WXG100_ESAT6"/>
    <property type="match status" value="1"/>
</dbReference>
<evidence type="ECO:0000313" key="3">
    <source>
        <dbReference type="Proteomes" id="UP001236585"/>
    </source>
</evidence>